<evidence type="ECO:0000259" key="1">
    <source>
        <dbReference type="Pfam" id="PF12766"/>
    </source>
</evidence>
<reference evidence="2 3" key="1">
    <citation type="submission" date="2020-01" db="EMBL/GenBank/DDBJ databases">
        <authorList>
            <person name="Kim M.K."/>
        </authorList>
    </citation>
    <scope>NUCLEOTIDE SEQUENCE [LARGE SCALE GENOMIC DNA]</scope>
    <source>
        <strain evidence="2 3">172606-1</strain>
    </source>
</reference>
<evidence type="ECO:0000313" key="3">
    <source>
        <dbReference type="Proteomes" id="UP000480178"/>
    </source>
</evidence>
<dbReference type="AlphaFoldDB" id="A0A6C0GI99"/>
<protein>
    <recommendedName>
        <fullName evidence="1">Pyridoxamine 5'-phosphate oxidase Alr4036 family FMN-binding domain-containing protein</fullName>
    </recommendedName>
</protein>
<dbReference type="GO" id="GO:0010181">
    <property type="term" value="F:FMN binding"/>
    <property type="evidence" value="ECO:0007669"/>
    <property type="project" value="InterPro"/>
</dbReference>
<dbReference type="Pfam" id="PF12766">
    <property type="entry name" value="Pyridox_oxase_2"/>
    <property type="match status" value="1"/>
</dbReference>
<name>A0A6C0GI99_9BACT</name>
<evidence type="ECO:0000313" key="2">
    <source>
        <dbReference type="EMBL" id="QHT67756.1"/>
    </source>
</evidence>
<dbReference type="InterPro" id="IPR012349">
    <property type="entry name" value="Split_barrel_FMN-bd"/>
</dbReference>
<gene>
    <name evidence="2" type="ORF">GXP67_14495</name>
</gene>
<dbReference type="RefSeq" id="WP_162443778.1">
    <property type="nucleotide sequence ID" value="NZ_CP048222.1"/>
</dbReference>
<dbReference type="SUPFAM" id="SSF50475">
    <property type="entry name" value="FMN-binding split barrel"/>
    <property type="match status" value="1"/>
</dbReference>
<proteinExistence type="predicted"/>
<feature type="domain" description="Pyridoxamine 5'-phosphate oxidase Alr4036 family FMN-binding" evidence="1">
    <location>
        <begin position="24"/>
        <end position="102"/>
    </location>
</feature>
<dbReference type="KEGG" id="rhoz:GXP67_14495"/>
<organism evidence="2 3">
    <name type="scientific">Rhodocytophaga rosea</name>
    <dbReference type="NCBI Taxonomy" id="2704465"/>
    <lineage>
        <taxon>Bacteria</taxon>
        <taxon>Pseudomonadati</taxon>
        <taxon>Bacteroidota</taxon>
        <taxon>Cytophagia</taxon>
        <taxon>Cytophagales</taxon>
        <taxon>Rhodocytophagaceae</taxon>
        <taxon>Rhodocytophaga</taxon>
    </lineage>
</organism>
<dbReference type="EMBL" id="CP048222">
    <property type="protein sequence ID" value="QHT67756.1"/>
    <property type="molecule type" value="Genomic_DNA"/>
</dbReference>
<keyword evidence="3" id="KW-1185">Reference proteome</keyword>
<dbReference type="Proteomes" id="UP000480178">
    <property type="component" value="Chromosome"/>
</dbReference>
<accession>A0A6C0GI99</accession>
<sequence>MITSDALSFPAIEEDIWRFLTAGSKHPKEAFYTGTLGTQSASGIELRMVVLREVNVDEKKTICYSDKRAGKVAEIQKNPLVSWLFWDSEKRIQLRLSGTATVEINNQFTDTHWANTTPSNRRSYMAIPAPGSFLDHPASGLPSELDTREPTLEESERGKMNFAVIVSTIHQIDWLHLGSKGHHRAIFNYENGVLAKFSWIVP</sequence>
<dbReference type="InterPro" id="IPR024624">
    <property type="entry name" value="Pyridox_Oxase_Alr4036_FMN-bd"/>
</dbReference>
<dbReference type="Gene3D" id="2.30.110.10">
    <property type="entry name" value="Electron Transport, Fmn-binding Protein, Chain A"/>
    <property type="match status" value="1"/>
</dbReference>